<evidence type="ECO:0000256" key="1">
    <source>
        <dbReference type="ARBA" id="ARBA00022543"/>
    </source>
</evidence>
<keyword evidence="2" id="KW-0716">Sensory transduction</keyword>
<dbReference type="SUPFAM" id="SSF55785">
    <property type="entry name" value="PYP-like sensor domain (PAS domain)"/>
    <property type="match status" value="1"/>
</dbReference>
<dbReference type="AlphaFoldDB" id="A0A5N6M5G0"/>
<protein>
    <recommendedName>
        <fullName evidence="5">PAS domain-containing protein</fullName>
    </recommendedName>
</protein>
<proteinExistence type="predicted"/>
<dbReference type="InterPro" id="IPR035965">
    <property type="entry name" value="PAS-like_dom_sf"/>
</dbReference>
<dbReference type="EMBL" id="SZYD01000017">
    <property type="protein sequence ID" value="KAD3069210.1"/>
    <property type="molecule type" value="Genomic_DNA"/>
</dbReference>
<evidence type="ECO:0000256" key="4">
    <source>
        <dbReference type="ARBA" id="ARBA00023170"/>
    </source>
</evidence>
<keyword evidence="3" id="KW-0157">Chromophore</keyword>
<dbReference type="PROSITE" id="PS50112">
    <property type="entry name" value="PAS"/>
    <property type="match status" value="1"/>
</dbReference>
<dbReference type="OrthoDB" id="447251at2759"/>
<dbReference type="Proteomes" id="UP000326396">
    <property type="component" value="Linkage Group LG7"/>
</dbReference>
<keyword evidence="1" id="KW-0600">Photoreceptor protein</keyword>
<evidence type="ECO:0000313" key="7">
    <source>
        <dbReference type="Proteomes" id="UP000326396"/>
    </source>
</evidence>
<evidence type="ECO:0000259" key="5">
    <source>
        <dbReference type="PROSITE" id="PS50112"/>
    </source>
</evidence>
<keyword evidence="4" id="KW-0675">Receptor</keyword>
<accession>A0A5N6M5G0</accession>
<name>A0A5N6M5G0_9ASTR</name>
<evidence type="ECO:0000313" key="6">
    <source>
        <dbReference type="EMBL" id="KAD3069210.1"/>
    </source>
</evidence>
<gene>
    <name evidence="6" type="ORF">E3N88_37090</name>
</gene>
<evidence type="ECO:0000256" key="2">
    <source>
        <dbReference type="ARBA" id="ARBA00022606"/>
    </source>
</evidence>
<organism evidence="6 7">
    <name type="scientific">Mikania micrantha</name>
    <name type="common">bitter vine</name>
    <dbReference type="NCBI Taxonomy" id="192012"/>
    <lineage>
        <taxon>Eukaryota</taxon>
        <taxon>Viridiplantae</taxon>
        <taxon>Streptophyta</taxon>
        <taxon>Embryophyta</taxon>
        <taxon>Tracheophyta</taxon>
        <taxon>Spermatophyta</taxon>
        <taxon>Magnoliopsida</taxon>
        <taxon>eudicotyledons</taxon>
        <taxon>Gunneridae</taxon>
        <taxon>Pentapetalae</taxon>
        <taxon>asterids</taxon>
        <taxon>campanulids</taxon>
        <taxon>Asterales</taxon>
        <taxon>Asteraceae</taxon>
        <taxon>Asteroideae</taxon>
        <taxon>Heliantheae alliance</taxon>
        <taxon>Eupatorieae</taxon>
        <taxon>Mikania</taxon>
    </lineage>
</organism>
<feature type="domain" description="PAS" evidence="5">
    <location>
        <begin position="153"/>
        <end position="202"/>
    </location>
</feature>
<dbReference type="GO" id="GO:0009881">
    <property type="term" value="F:photoreceptor activity"/>
    <property type="evidence" value="ECO:0007669"/>
    <property type="project" value="UniProtKB-KW"/>
</dbReference>
<comment type="caution">
    <text evidence="6">The sequence shown here is derived from an EMBL/GenBank/DDBJ whole genome shotgun (WGS) entry which is preliminary data.</text>
</comment>
<sequence length="202" mass="22459">MAATMAAKGEKKERLLYLIYHFPPDRPASHTHPPFTILNPHHIYLSLSLEAAAALLSSVPCRPFNAAAAAPAAPSVCEHRCTDRRRTRSGPPLLRPWATPFRFLLFFVVQFDGVNDWSFKFMEWDSSNSDLSGDEDGFLLNDGGPLSFPVDSLLQPTPCGFVVSDALEPGHPIIYVNSVFEIITGYRAEEVLGRNWLVLFSL</sequence>
<evidence type="ECO:0000256" key="3">
    <source>
        <dbReference type="ARBA" id="ARBA00022991"/>
    </source>
</evidence>
<reference evidence="6 7" key="1">
    <citation type="submission" date="2019-05" db="EMBL/GenBank/DDBJ databases">
        <title>Mikania micrantha, genome provides insights into the molecular mechanism of rapid growth.</title>
        <authorList>
            <person name="Liu B."/>
        </authorList>
    </citation>
    <scope>NUCLEOTIDE SEQUENCE [LARGE SCALE GENOMIC DNA]</scope>
    <source>
        <strain evidence="6">NLD-2019</strain>
        <tissue evidence="6">Leaf</tissue>
    </source>
</reference>
<keyword evidence="7" id="KW-1185">Reference proteome</keyword>
<dbReference type="Gene3D" id="3.30.450.20">
    <property type="entry name" value="PAS domain"/>
    <property type="match status" value="1"/>
</dbReference>
<dbReference type="InterPro" id="IPR000014">
    <property type="entry name" value="PAS"/>
</dbReference>